<feature type="compositionally biased region" description="Basic and acidic residues" evidence="1">
    <location>
        <begin position="27"/>
        <end position="37"/>
    </location>
</feature>
<feature type="compositionally biased region" description="Basic and acidic residues" evidence="1">
    <location>
        <begin position="142"/>
        <end position="152"/>
    </location>
</feature>
<dbReference type="EMBL" id="ML987190">
    <property type="protein sequence ID" value="KAF2254823.1"/>
    <property type="molecule type" value="Genomic_DNA"/>
</dbReference>
<sequence>MPIPPLNSSLRPRSYLSSVNDSSARLELSRRPAHDEPTDAVIASDHRFSAVEPRHQTLRLQNNADDQKKRSYLPQRGLPKPIPRTAGRPDARGPGPQPSNLSAECTSAPAVSTLATQTRQAGTQESKVGRLRPRSMYQSSSVHRDRDTKEDVAVSMESAQPSEMASRPASSHAAGLNRTQSLRRPGPGTQQAESNTSRGHSRTQSTSTVTSSRKPSEDSKAQAGRPKSLLVAPTHGHATRPTTIASTDATAGGVRTSARLEALKRSASTRARPEVIESRAMTGAAIQTDDVLQPQARRREEKEELKRPSRPAFTTLQQHFTPRKTGKAPTSVFLRPAPEPGPQSLPPEIISLQSELLQLHHVMREYERHGQEQENILALREWSGANSLSGLVEQIQALSGPLHELPSLLDSGGRFDSLASDFARWATWVEDVWTARGGPRGQGGDFGSLEGLGDSWKVENAALTRKLTAFSRDMKRLPQPASGSSVGCIISICKELLGGLLRELQVMQVVESSVVAGEKEWIEERLNAIARDVGARLETNEGRAAWRE</sequence>
<feature type="compositionally biased region" description="Polar residues" evidence="1">
    <location>
        <begin position="98"/>
        <end position="126"/>
    </location>
</feature>
<evidence type="ECO:0000256" key="1">
    <source>
        <dbReference type="SAM" id="MobiDB-lite"/>
    </source>
</evidence>
<feature type="compositionally biased region" description="Basic and acidic residues" evidence="1">
    <location>
        <begin position="44"/>
        <end position="55"/>
    </location>
</feature>
<keyword evidence="3" id="KW-1185">Reference proteome</keyword>
<feature type="compositionally biased region" description="Polar residues" evidence="1">
    <location>
        <begin position="240"/>
        <end position="249"/>
    </location>
</feature>
<dbReference type="OrthoDB" id="5429993at2759"/>
<dbReference type="Proteomes" id="UP000800094">
    <property type="component" value="Unassembled WGS sequence"/>
</dbReference>
<feature type="compositionally biased region" description="Polar residues" evidence="1">
    <location>
        <begin position="177"/>
        <end position="198"/>
    </location>
</feature>
<organism evidence="2 3">
    <name type="scientific">Trematosphaeria pertusa</name>
    <dbReference type="NCBI Taxonomy" id="390896"/>
    <lineage>
        <taxon>Eukaryota</taxon>
        <taxon>Fungi</taxon>
        <taxon>Dikarya</taxon>
        <taxon>Ascomycota</taxon>
        <taxon>Pezizomycotina</taxon>
        <taxon>Dothideomycetes</taxon>
        <taxon>Pleosporomycetidae</taxon>
        <taxon>Pleosporales</taxon>
        <taxon>Massarineae</taxon>
        <taxon>Trematosphaeriaceae</taxon>
        <taxon>Trematosphaeria</taxon>
    </lineage>
</organism>
<dbReference type="RefSeq" id="XP_033689827.1">
    <property type="nucleotide sequence ID" value="XM_033825527.1"/>
</dbReference>
<feature type="compositionally biased region" description="Low complexity" evidence="1">
    <location>
        <begin position="202"/>
        <end position="213"/>
    </location>
</feature>
<dbReference type="GeneID" id="54578857"/>
<feature type="compositionally biased region" description="Polar residues" evidence="1">
    <location>
        <begin position="1"/>
        <end position="23"/>
    </location>
</feature>
<proteinExistence type="predicted"/>
<evidence type="ECO:0000313" key="3">
    <source>
        <dbReference type="Proteomes" id="UP000800094"/>
    </source>
</evidence>
<name>A0A6A6J097_9PLEO</name>
<reference evidence="2" key="1">
    <citation type="journal article" date="2020" name="Stud. Mycol.">
        <title>101 Dothideomycetes genomes: a test case for predicting lifestyles and emergence of pathogens.</title>
        <authorList>
            <person name="Haridas S."/>
            <person name="Albert R."/>
            <person name="Binder M."/>
            <person name="Bloem J."/>
            <person name="Labutti K."/>
            <person name="Salamov A."/>
            <person name="Andreopoulos B."/>
            <person name="Baker S."/>
            <person name="Barry K."/>
            <person name="Bills G."/>
            <person name="Bluhm B."/>
            <person name="Cannon C."/>
            <person name="Castanera R."/>
            <person name="Culley D."/>
            <person name="Daum C."/>
            <person name="Ezra D."/>
            <person name="Gonzalez J."/>
            <person name="Henrissat B."/>
            <person name="Kuo A."/>
            <person name="Liang C."/>
            <person name="Lipzen A."/>
            <person name="Lutzoni F."/>
            <person name="Magnuson J."/>
            <person name="Mondo S."/>
            <person name="Nolan M."/>
            <person name="Ohm R."/>
            <person name="Pangilinan J."/>
            <person name="Park H.-J."/>
            <person name="Ramirez L."/>
            <person name="Alfaro M."/>
            <person name="Sun H."/>
            <person name="Tritt A."/>
            <person name="Yoshinaga Y."/>
            <person name="Zwiers L.-H."/>
            <person name="Turgeon B."/>
            <person name="Goodwin S."/>
            <person name="Spatafora J."/>
            <person name="Crous P."/>
            <person name="Grigoriev I."/>
        </authorList>
    </citation>
    <scope>NUCLEOTIDE SEQUENCE</scope>
    <source>
        <strain evidence="2">CBS 122368</strain>
    </source>
</reference>
<accession>A0A6A6J097</accession>
<feature type="compositionally biased region" description="Basic and acidic residues" evidence="1">
    <location>
        <begin position="297"/>
        <end position="307"/>
    </location>
</feature>
<protein>
    <submittedName>
        <fullName evidence="2">Uncharacterized protein</fullName>
    </submittedName>
</protein>
<dbReference type="AlphaFoldDB" id="A0A6A6J097"/>
<feature type="region of interest" description="Disordered" evidence="1">
    <location>
        <begin position="1"/>
        <end position="309"/>
    </location>
</feature>
<gene>
    <name evidence="2" type="ORF">BU26DRAFT_475293</name>
</gene>
<evidence type="ECO:0000313" key="2">
    <source>
        <dbReference type="EMBL" id="KAF2254823.1"/>
    </source>
</evidence>